<feature type="non-terminal residue" evidence="2">
    <location>
        <position position="1"/>
    </location>
</feature>
<dbReference type="SUPFAM" id="SSF50978">
    <property type="entry name" value="WD40 repeat-like"/>
    <property type="match status" value="1"/>
</dbReference>
<dbReference type="AlphaFoldDB" id="A0A9K3D3W0"/>
<organism evidence="2 3">
    <name type="scientific">Kipferlia bialata</name>
    <dbReference type="NCBI Taxonomy" id="797122"/>
    <lineage>
        <taxon>Eukaryota</taxon>
        <taxon>Metamonada</taxon>
        <taxon>Carpediemonas-like organisms</taxon>
        <taxon>Kipferlia</taxon>
    </lineage>
</organism>
<reference evidence="2 3" key="1">
    <citation type="journal article" date="2018" name="PLoS ONE">
        <title>The draft genome of Kipferlia bialata reveals reductive genome evolution in fornicate parasites.</title>
        <authorList>
            <person name="Tanifuji G."/>
            <person name="Takabayashi S."/>
            <person name="Kume K."/>
            <person name="Takagi M."/>
            <person name="Nakayama T."/>
            <person name="Kamikawa R."/>
            <person name="Inagaki Y."/>
            <person name="Hashimoto T."/>
        </authorList>
    </citation>
    <scope>NUCLEOTIDE SEQUENCE [LARGE SCALE GENOMIC DNA]</scope>
    <source>
        <strain evidence="2">NY0173</strain>
    </source>
</reference>
<dbReference type="EMBL" id="BDIP01003496">
    <property type="protein sequence ID" value="GIQ87785.1"/>
    <property type="molecule type" value="Genomic_DNA"/>
</dbReference>
<dbReference type="Proteomes" id="UP000265618">
    <property type="component" value="Unassembled WGS sequence"/>
</dbReference>
<evidence type="ECO:0000256" key="1">
    <source>
        <dbReference type="SAM" id="MobiDB-lite"/>
    </source>
</evidence>
<keyword evidence="3" id="KW-1185">Reference proteome</keyword>
<comment type="caution">
    <text evidence="2">The sequence shown here is derived from an EMBL/GenBank/DDBJ whole genome shotgun (WGS) entry which is preliminary data.</text>
</comment>
<proteinExistence type="predicted"/>
<feature type="region of interest" description="Disordered" evidence="1">
    <location>
        <begin position="812"/>
        <end position="862"/>
    </location>
</feature>
<name>A0A9K3D3W0_9EUKA</name>
<protein>
    <submittedName>
        <fullName evidence="2">Uncharacterized protein</fullName>
    </submittedName>
</protein>
<feature type="region of interest" description="Disordered" evidence="1">
    <location>
        <begin position="99"/>
        <end position="120"/>
    </location>
</feature>
<gene>
    <name evidence="2" type="ORF">KIPB_009894</name>
</gene>
<feature type="non-terminal residue" evidence="2">
    <location>
        <position position="970"/>
    </location>
</feature>
<feature type="compositionally biased region" description="Basic and acidic residues" evidence="1">
    <location>
        <begin position="99"/>
        <end position="116"/>
    </location>
</feature>
<feature type="compositionally biased region" description="Polar residues" evidence="1">
    <location>
        <begin position="760"/>
        <end position="775"/>
    </location>
</feature>
<feature type="compositionally biased region" description="Basic and acidic residues" evidence="1">
    <location>
        <begin position="445"/>
        <end position="470"/>
    </location>
</feature>
<accession>A0A9K3D3W0</accession>
<dbReference type="InterPro" id="IPR036322">
    <property type="entry name" value="WD40_repeat_dom_sf"/>
</dbReference>
<dbReference type="InterPro" id="IPR015943">
    <property type="entry name" value="WD40/YVTN_repeat-like_dom_sf"/>
</dbReference>
<feature type="region of interest" description="Disordered" evidence="1">
    <location>
        <begin position="1"/>
        <end position="28"/>
    </location>
</feature>
<feature type="region of interest" description="Disordered" evidence="1">
    <location>
        <begin position="754"/>
        <end position="776"/>
    </location>
</feature>
<sequence length="970" mass="102701">KSRRQKKGKKKTTKAVGDDKEKVEKEDESTAYFAVPLKPVCRLLRLALPKAPSASASVIPTTEGADTDMASSPLVCAVLSEDGLVLGWQDGRVLWLDTDPVRPEEGERERQEERELGLAPVPPSRHALLATSVPGGVKRMVVIEVEHTRHSFSNSLLVVTQDNSLLGLPLTPDPTTPSPTPTPVQGSAVSNVSCSVLLRTGSGDPLLVAGTSSGTLRLYNHTDNHGLLEAEVPCRAPLSLSDSEWVGSDPVVCLAVSERGGPYIVSGHHSGYVRAWRVTDRPLGLSMVARVRVCEFPVFDIKINRASDCVAIAASNGYIHLMTGPANGFAYRSYVEISTLNNLCLATKTLIEKNMAETGNVGGVTLGETPADVSFASLPIAKRGVKAPADVAEAADYLLVERDEEERETEEKSEGESENGDGLGLAESFSKRDRDRMPPSPSAVPRDREREKGREAKQGGDKKPTRDLRTPHLPGDRVPLICGIAFSGEFLFACLKTGDLVRVTYKAALDSTAQLFGALSRPFTSGFVASLTKEQTAKIDEAYVGFESLKASSFALQPHIVRTDLPALCLAVDTAASPVPVTSDIVYIGTAYGAVVPYAVRSDTRVQLNSGHAVASPLLPSALSLPPGCPVTSLVLDPETNLLAAGSLSGHAKVGQLLTPDTAWLRSIASGGSSQMNRYTDAVKQPLSVAGPASVCLANLGRSRADPQPVVSVCGDHSVSLVRVHKGLATMALDNLTELEGHLSGAASAGRGAAKKGIQSLGTTQAPTPSGSSADRSLLRAAPQAHLLVSARQALEGLPALLDSGIHPPRAVSVKPQVGTARVGKARAPEKKPSRFAKPSAVSEESEDSDIEYVDSEGDEGEKPVHVGDTLHHLLCQPVPDTSSDIGQDPLALIVAKPIDYAPAPCMLDLPVPLALTLCRIKFNTLFRAHMGKARLAQLRSLDSSMSGLIAKNRQDTATQVEVDGLFLDP</sequence>
<feature type="compositionally biased region" description="Basic and acidic residues" evidence="1">
    <location>
        <begin position="16"/>
        <end position="25"/>
    </location>
</feature>
<feature type="compositionally biased region" description="Basic residues" evidence="1">
    <location>
        <begin position="1"/>
        <end position="13"/>
    </location>
</feature>
<evidence type="ECO:0000313" key="2">
    <source>
        <dbReference type="EMBL" id="GIQ87785.1"/>
    </source>
</evidence>
<feature type="compositionally biased region" description="Acidic residues" evidence="1">
    <location>
        <begin position="844"/>
        <end position="860"/>
    </location>
</feature>
<feature type="region of interest" description="Disordered" evidence="1">
    <location>
        <begin position="399"/>
        <end position="472"/>
    </location>
</feature>
<evidence type="ECO:0000313" key="3">
    <source>
        <dbReference type="Proteomes" id="UP000265618"/>
    </source>
</evidence>
<dbReference type="Gene3D" id="2.130.10.10">
    <property type="entry name" value="YVTN repeat-like/Quinoprotein amine dehydrogenase"/>
    <property type="match status" value="1"/>
</dbReference>